<evidence type="ECO:0008006" key="3">
    <source>
        <dbReference type="Google" id="ProtNLM"/>
    </source>
</evidence>
<proteinExistence type="predicted"/>
<protein>
    <recommendedName>
        <fullName evidence="3">Rho termination factor N-terminal domain-containing protein</fullName>
    </recommendedName>
</protein>
<evidence type="ECO:0000313" key="2">
    <source>
        <dbReference type="Proteomes" id="UP000274033"/>
    </source>
</evidence>
<dbReference type="AlphaFoldDB" id="A0A3N9UVK7"/>
<evidence type="ECO:0000313" key="1">
    <source>
        <dbReference type="EMBL" id="RQW75926.1"/>
    </source>
</evidence>
<name>A0A3N9UVK7_9BACI</name>
<dbReference type="EMBL" id="RRCT01000002">
    <property type="protein sequence ID" value="RQW75926.1"/>
    <property type="molecule type" value="Genomic_DNA"/>
</dbReference>
<dbReference type="RefSeq" id="WP_124763156.1">
    <property type="nucleotide sequence ID" value="NZ_JAFBDY010000002.1"/>
</dbReference>
<reference evidence="1 2" key="1">
    <citation type="journal article" date="2013" name="J. Microbiol.">
        <title>Lysinibacillus chungkukjangi sp. nov., isolated from Chungkukjang, Korean fermented soybean food.</title>
        <authorList>
            <person name="Kim S.J."/>
            <person name="Jang Y.H."/>
            <person name="Hamada M."/>
            <person name="Ahn J.H."/>
            <person name="Weon H.Y."/>
            <person name="Suzuki K."/>
            <person name="Whang K.S."/>
            <person name="Kwon S.W."/>
        </authorList>
    </citation>
    <scope>NUCLEOTIDE SEQUENCE [LARGE SCALE GENOMIC DNA]</scope>
    <source>
        <strain evidence="1 2">MCCC 1A12701</strain>
    </source>
</reference>
<organism evidence="1 2">
    <name type="scientific">Lysinibacillus composti</name>
    <dbReference type="NCBI Taxonomy" id="720633"/>
    <lineage>
        <taxon>Bacteria</taxon>
        <taxon>Bacillati</taxon>
        <taxon>Bacillota</taxon>
        <taxon>Bacilli</taxon>
        <taxon>Bacillales</taxon>
        <taxon>Bacillaceae</taxon>
        <taxon>Lysinibacillus</taxon>
    </lineage>
</organism>
<gene>
    <name evidence="1" type="ORF">EBB45_04730</name>
</gene>
<dbReference type="Proteomes" id="UP000274033">
    <property type="component" value="Unassembled WGS sequence"/>
</dbReference>
<accession>A0A3N9UVK7</accession>
<keyword evidence="2" id="KW-1185">Reference proteome</keyword>
<dbReference type="OrthoDB" id="2943524at2"/>
<comment type="caution">
    <text evidence="1">The sequence shown here is derived from an EMBL/GenBank/DDBJ whole genome shotgun (WGS) entry which is preliminary data.</text>
</comment>
<sequence length="96" mass="10750">MKYKVLKSFIDSVTGIGFNIGNTFESTDSERVSYLASKGYIYKPEEQKQTKENQDEIVLDELKAKAKELSIKGYTKMSEEELTAAIDAAEAEKASE</sequence>